<dbReference type="InterPro" id="IPR002036">
    <property type="entry name" value="YbeY"/>
</dbReference>
<evidence type="ECO:0000256" key="3">
    <source>
        <dbReference type="ARBA" id="ARBA00022722"/>
    </source>
</evidence>
<keyword evidence="6" id="KW-0378">Hydrolase</keyword>
<keyword evidence="7" id="KW-0862">Zinc</keyword>
<gene>
    <name evidence="8" type="ORF">METZ01_LOCUS260289</name>
</gene>
<dbReference type="GO" id="GO:0004519">
    <property type="term" value="F:endonuclease activity"/>
    <property type="evidence" value="ECO:0007669"/>
    <property type="project" value="UniProtKB-KW"/>
</dbReference>
<dbReference type="Pfam" id="PF02130">
    <property type="entry name" value="YbeY"/>
    <property type="match status" value="1"/>
</dbReference>
<dbReference type="NCBIfam" id="TIGR00043">
    <property type="entry name" value="rRNA maturation RNase YbeY"/>
    <property type="match status" value="1"/>
</dbReference>
<evidence type="ECO:0000256" key="6">
    <source>
        <dbReference type="ARBA" id="ARBA00022801"/>
    </source>
</evidence>
<protein>
    <submittedName>
        <fullName evidence="8">Uncharacterized protein</fullName>
    </submittedName>
</protein>
<dbReference type="PROSITE" id="PS01306">
    <property type="entry name" value="UPF0054"/>
    <property type="match status" value="1"/>
</dbReference>
<comment type="cofactor">
    <cofactor evidence="1">
        <name>Zn(2+)</name>
        <dbReference type="ChEBI" id="CHEBI:29105"/>
    </cofactor>
</comment>
<comment type="similarity">
    <text evidence="2">Belongs to the endoribonuclease YbeY family.</text>
</comment>
<dbReference type="PANTHER" id="PTHR46986">
    <property type="entry name" value="ENDORIBONUCLEASE YBEY, CHLOROPLASTIC"/>
    <property type="match status" value="1"/>
</dbReference>
<dbReference type="PANTHER" id="PTHR46986:SF1">
    <property type="entry name" value="ENDORIBONUCLEASE YBEY, CHLOROPLASTIC"/>
    <property type="match status" value="1"/>
</dbReference>
<evidence type="ECO:0000256" key="4">
    <source>
        <dbReference type="ARBA" id="ARBA00022723"/>
    </source>
</evidence>
<dbReference type="GO" id="GO:0046872">
    <property type="term" value="F:metal ion binding"/>
    <property type="evidence" value="ECO:0007669"/>
    <property type="project" value="UniProtKB-KW"/>
</dbReference>
<keyword evidence="4" id="KW-0479">Metal-binding</keyword>
<dbReference type="GO" id="GO:0004222">
    <property type="term" value="F:metalloendopeptidase activity"/>
    <property type="evidence" value="ECO:0007669"/>
    <property type="project" value="InterPro"/>
</dbReference>
<reference evidence="8" key="1">
    <citation type="submission" date="2018-05" db="EMBL/GenBank/DDBJ databases">
        <authorList>
            <person name="Lanie J.A."/>
            <person name="Ng W.-L."/>
            <person name="Kazmierczak K.M."/>
            <person name="Andrzejewski T.M."/>
            <person name="Davidsen T.M."/>
            <person name="Wayne K.J."/>
            <person name="Tettelin H."/>
            <person name="Glass J.I."/>
            <person name="Rusch D."/>
            <person name="Podicherti R."/>
            <person name="Tsui H.-C.T."/>
            <person name="Winkler M.E."/>
        </authorList>
    </citation>
    <scope>NUCLEOTIDE SEQUENCE</scope>
</reference>
<evidence type="ECO:0000313" key="8">
    <source>
        <dbReference type="EMBL" id="SVC07435.1"/>
    </source>
</evidence>
<accession>A0A382J7B8</accession>
<dbReference type="InterPro" id="IPR020549">
    <property type="entry name" value="YbeY_CS"/>
</dbReference>
<dbReference type="SUPFAM" id="SSF55486">
    <property type="entry name" value="Metalloproteases ('zincins'), catalytic domain"/>
    <property type="match status" value="1"/>
</dbReference>
<name>A0A382J7B8_9ZZZZ</name>
<keyword evidence="3" id="KW-0540">Nuclease</keyword>
<dbReference type="EMBL" id="UINC01072061">
    <property type="protein sequence ID" value="SVC07435.1"/>
    <property type="molecule type" value="Genomic_DNA"/>
</dbReference>
<dbReference type="Gene3D" id="3.40.390.30">
    <property type="entry name" value="Metalloproteases ('zincins'), catalytic domain"/>
    <property type="match status" value="1"/>
</dbReference>
<dbReference type="GO" id="GO:0006364">
    <property type="term" value="P:rRNA processing"/>
    <property type="evidence" value="ECO:0007669"/>
    <property type="project" value="InterPro"/>
</dbReference>
<dbReference type="InterPro" id="IPR023091">
    <property type="entry name" value="MetalPrtase_cat_dom_sf_prd"/>
</dbReference>
<evidence type="ECO:0000256" key="7">
    <source>
        <dbReference type="ARBA" id="ARBA00022833"/>
    </source>
</evidence>
<sequence length="167" mass="18182">MLILIRVDERRWEELPIDVLDLCDSAVRASFASAAQGAYGEVSVLLTNDLAMCEFNSQYREQGGPTNVLAFPSGSRPVFCDTGAEPVLWGDIAISFDRVEHEAKSEAKSIRDHIAHLVVHGTLHLLGFDHQEVREAASMEKLETTSLARLGVGDPYSVGADPGCLTL</sequence>
<dbReference type="AlphaFoldDB" id="A0A382J7B8"/>
<dbReference type="HAMAP" id="MF_00009">
    <property type="entry name" value="Endoribonucl_YbeY"/>
    <property type="match status" value="1"/>
</dbReference>
<organism evidence="8">
    <name type="scientific">marine metagenome</name>
    <dbReference type="NCBI Taxonomy" id="408172"/>
    <lineage>
        <taxon>unclassified sequences</taxon>
        <taxon>metagenomes</taxon>
        <taxon>ecological metagenomes</taxon>
    </lineage>
</organism>
<keyword evidence="5" id="KW-0255">Endonuclease</keyword>
<evidence type="ECO:0000256" key="5">
    <source>
        <dbReference type="ARBA" id="ARBA00022759"/>
    </source>
</evidence>
<proteinExistence type="inferred from homology"/>
<evidence type="ECO:0000256" key="2">
    <source>
        <dbReference type="ARBA" id="ARBA00010875"/>
    </source>
</evidence>
<evidence type="ECO:0000256" key="1">
    <source>
        <dbReference type="ARBA" id="ARBA00001947"/>
    </source>
</evidence>